<organism evidence="17">
    <name type="scientific">Phallusia mammillata</name>
    <dbReference type="NCBI Taxonomy" id="59560"/>
    <lineage>
        <taxon>Eukaryota</taxon>
        <taxon>Metazoa</taxon>
        <taxon>Chordata</taxon>
        <taxon>Tunicata</taxon>
        <taxon>Ascidiacea</taxon>
        <taxon>Phlebobranchia</taxon>
        <taxon>Ascidiidae</taxon>
        <taxon>Phallusia</taxon>
    </lineage>
</organism>
<evidence type="ECO:0000313" key="17">
    <source>
        <dbReference type="EMBL" id="CAB3264286.1"/>
    </source>
</evidence>
<keyword evidence="8 17" id="KW-0418">Kinase</keyword>
<feature type="region of interest" description="Disordered" evidence="15">
    <location>
        <begin position="430"/>
        <end position="452"/>
    </location>
</feature>
<feature type="domain" description="Protein kinase" evidence="16">
    <location>
        <begin position="4"/>
        <end position="258"/>
    </location>
</feature>
<dbReference type="Pfam" id="PF00069">
    <property type="entry name" value="Pkinase"/>
    <property type="match status" value="1"/>
</dbReference>
<evidence type="ECO:0000256" key="3">
    <source>
        <dbReference type="ARBA" id="ARBA00012513"/>
    </source>
</evidence>
<evidence type="ECO:0000256" key="11">
    <source>
        <dbReference type="ARBA" id="ARBA00047899"/>
    </source>
</evidence>
<keyword evidence="6" id="KW-0479">Metal-binding</keyword>
<evidence type="ECO:0000256" key="4">
    <source>
        <dbReference type="ARBA" id="ARBA00022527"/>
    </source>
</evidence>
<evidence type="ECO:0000256" key="6">
    <source>
        <dbReference type="ARBA" id="ARBA00022723"/>
    </source>
</evidence>
<keyword evidence="7 13" id="KW-0547">Nucleotide-binding</keyword>
<evidence type="ECO:0000256" key="1">
    <source>
        <dbReference type="ARBA" id="ARBA00001946"/>
    </source>
</evidence>
<keyword evidence="14" id="KW-0175">Coiled coil</keyword>
<dbReference type="InterPro" id="IPR000719">
    <property type="entry name" value="Prot_kinase_dom"/>
</dbReference>
<dbReference type="EC" id="2.7.11.1" evidence="3"/>
<dbReference type="PROSITE" id="PS00108">
    <property type="entry name" value="PROTEIN_KINASE_ST"/>
    <property type="match status" value="1"/>
</dbReference>
<feature type="compositionally biased region" description="Polar residues" evidence="15">
    <location>
        <begin position="1169"/>
        <end position="1185"/>
    </location>
</feature>
<name>A0A6F9DMS1_9ASCI</name>
<dbReference type="Gene3D" id="3.30.200.20">
    <property type="entry name" value="Phosphorylase Kinase, domain 1"/>
    <property type="match status" value="1"/>
</dbReference>
<evidence type="ECO:0000256" key="7">
    <source>
        <dbReference type="ARBA" id="ARBA00022741"/>
    </source>
</evidence>
<gene>
    <name evidence="17" type="primary">Nek11-002</name>
</gene>
<dbReference type="SUPFAM" id="SSF56112">
    <property type="entry name" value="Protein kinase-like (PK-like)"/>
    <property type="match status" value="1"/>
</dbReference>
<dbReference type="InterPro" id="IPR011009">
    <property type="entry name" value="Kinase-like_dom_sf"/>
</dbReference>
<dbReference type="Gene3D" id="1.10.510.10">
    <property type="entry name" value="Transferase(Phosphotransferase) domain 1"/>
    <property type="match status" value="1"/>
</dbReference>
<dbReference type="PANTHER" id="PTHR44899:SF5">
    <property type="entry name" value="PROTEIN KINASE DOMAIN-CONTAINING PROTEIN"/>
    <property type="match status" value="1"/>
</dbReference>
<dbReference type="InterPro" id="IPR008271">
    <property type="entry name" value="Ser/Thr_kinase_AS"/>
</dbReference>
<accession>A0A6F9DMS1</accession>
<keyword evidence="9 13" id="KW-0067">ATP-binding</keyword>
<dbReference type="EMBL" id="LR788424">
    <property type="protein sequence ID" value="CAB3264286.1"/>
    <property type="molecule type" value="mRNA"/>
</dbReference>
<keyword evidence="4" id="KW-0723">Serine/threonine-protein kinase</keyword>
<sequence length="1312" mass="148687">MDKYIKVKKIGEGSFGKAILVKQKDNGEQFVVKEIGISQMKPKERNEARKEVAVLSKMRHPNIVQYVESFEENGQLYIVMEYCEGGDLYALINKQKGVMFNEKQVLDWFVQICLALKHVHDRKILHRDIKTSNIFLTRKGSIKLGDFGIARVLNNTMELARTCIGTPYYLSPEICENKPYNNKSDVWALGCVVYEILTLKHAFEAGNMKNLVLKIIRGSYPPVPSRYSYDLRSLVSQLFRRNPRERPSVNSILKKSFVASLTVKFLSPEQHESEFSHTVLHKAQRKPPSRPASAANRYQPVAEKRLKNLEVRGAPINARNQQIAAAYGPSVAAKRQPRQNVGRPAKVENAQRAVNGVLEQRRQQLIEEQQQRKEKILAEKKKRLEDLQRRQKERAQKKYEDQLKKDRDAARFMNLQRSAEMLDDKIEVSKKENSNPAVAARNRPISAPPQREGYSKYHEYLDKLEKGDRPGAANVAAPFAAQGLNKVREAWEERNKAQNAILNAQVNREAGENAANRAQVVNEYLQRRQEALYNKQKGNNDIYGKRKFNQAKGGVAAALQPYSAKSKEKEDNWYMDRLQQIRQQNYHERKVLQNKHMNNKPYKVVDADPSTALDKDEELKKKKINALQQQANDRARILQQNMQERRKKMEEMKDYKKKFDKQARARGIVPPDERPVKYNPAPIGITQALQAVGAPILDKDDETTEETPAEITPSPSKLPDSDVRKRILHKVNQRFSLDFDEDEKKDAAKKEEKSEEKETDSKPPEEKPRPLPTLPDKKPQVAPKPAPWKAWGAAGDIGMKIGNLPLQETASQMDATVEAKPLVPKRQWAAPGATFVNRLKKMTINQPTMTMAVNDLEETSQTTTISSDETTKATDQETSKENKEVQPNDKTVILSKKTHPDPEKSSSPRGNIRLAPKFQSNGTFVIRKPSDSEKKTERKEVEDVSDEEIEDVVMLEQVLQKREEDAVSAKSAWVDEKKEPVDEEKGNKEERDKKTDEPHEVKKLVTPPRPLPPTPSISESPLFTKRNKPSKDMMATSPVKAVSETPKEDPLSKSLYSTASDRVLMKLTLGQFDSPSPKLLRTCSLPDLTKIPESKEEDAEEAVDPAHSVDVSPAADDSDLPRMSVSSSMNDTNFDEDEEVPDLESSADEEAGCHGDAATDDEEMEMRAQLQNALQATEESSSPSYSAGFAASHKLLQNDESDEEGWESGSDSSSSFEDHNSDDDEKQKSSASDNESVFCRLERNREQLEKELGFEAFLNAYKSVQAIHEDEDEEVARCQESVRAMLGDRFEDLYPRILQLVMADGAYCEDND</sequence>
<dbReference type="GO" id="GO:0004674">
    <property type="term" value="F:protein serine/threonine kinase activity"/>
    <property type="evidence" value="ECO:0007669"/>
    <property type="project" value="UniProtKB-KW"/>
</dbReference>
<comment type="catalytic activity">
    <reaction evidence="11">
        <text>L-threonyl-[protein] + ATP = O-phospho-L-threonyl-[protein] + ADP + H(+)</text>
        <dbReference type="Rhea" id="RHEA:46608"/>
        <dbReference type="Rhea" id="RHEA-COMP:11060"/>
        <dbReference type="Rhea" id="RHEA-COMP:11605"/>
        <dbReference type="ChEBI" id="CHEBI:15378"/>
        <dbReference type="ChEBI" id="CHEBI:30013"/>
        <dbReference type="ChEBI" id="CHEBI:30616"/>
        <dbReference type="ChEBI" id="CHEBI:61977"/>
        <dbReference type="ChEBI" id="CHEBI:456216"/>
        <dbReference type="EC" id="2.7.11.1"/>
    </reaction>
</comment>
<evidence type="ECO:0000256" key="10">
    <source>
        <dbReference type="ARBA" id="ARBA00022842"/>
    </source>
</evidence>
<feature type="compositionally biased region" description="Basic and acidic residues" evidence="15">
    <location>
        <begin position="959"/>
        <end position="1003"/>
    </location>
</feature>
<evidence type="ECO:0000259" key="16">
    <source>
        <dbReference type="PROSITE" id="PS50011"/>
    </source>
</evidence>
<dbReference type="FunFam" id="3.30.200.20:FF:000097">
    <property type="entry name" value="Probable serine/threonine-protein kinase nek1"/>
    <property type="match status" value="1"/>
</dbReference>
<dbReference type="InterPro" id="IPR017441">
    <property type="entry name" value="Protein_kinase_ATP_BS"/>
</dbReference>
<feature type="compositionally biased region" description="Basic and acidic residues" evidence="15">
    <location>
        <begin position="928"/>
        <end position="942"/>
    </location>
</feature>
<reference evidence="17" key="1">
    <citation type="submission" date="2020-04" db="EMBL/GenBank/DDBJ databases">
        <authorList>
            <person name="Neveu A P."/>
        </authorList>
    </citation>
    <scope>NUCLEOTIDE SEQUENCE</scope>
    <source>
        <tissue evidence="17">Whole embryo</tissue>
    </source>
</reference>
<feature type="compositionally biased region" description="Basic and acidic residues" evidence="15">
    <location>
        <begin position="869"/>
        <end position="887"/>
    </location>
</feature>
<comment type="similarity">
    <text evidence="2">Belongs to the protein kinase superfamily. NEK Ser/Thr protein kinase family. NIMA subfamily.</text>
</comment>
<feature type="region of interest" description="Disordered" evidence="15">
    <location>
        <begin position="851"/>
        <end position="1054"/>
    </location>
</feature>
<evidence type="ECO:0000256" key="14">
    <source>
        <dbReference type="SAM" id="Coils"/>
    </source>
</evidence>
<feature type="region of interest" description="Disordered" evidence="15">
    <location>
        <begin position="388"/>
        <end position="407"/>
    </location>
</feature>
<feature type="compositionally biased region" description="Basic and acidic residues" evidence="15">
    <location>
        <begin position="742"/>
        <end position="779"/>
    </location>
</feature>
<keyword evidence="5" id="KW-0808">Transferase</keyword>
<dbReference type="FunFam" id="1.10.510.10:FF:000172">
    <property type="entry name" value="serine/threonine-protein kinase Nek1 isoform X1"/>
    <property type="match status" value="1"/>
</dbReference>
<dbReference type="PROSITE" id="PS00107">
    <property type="entry name" value="PROTEIN_KINASE_ATP"/>
    <property type="match status" value="1"/>
</dbReference>
<feature type="compositionally biased region" description="Polar residues" evidence="15">
    <location>
        <begin position="859"/>
        <end position="868"/>
    </location>
</feature>
<feature type="region of interest" description="Disordered" evidence="15">
    <location>
        <begin position="277"/>
        <end position="297"/>
    </location>
</feature>
<feature type="region of interest" description="Disordered" evidence="15">
    <location>
        <begin position="739"/>
        <end position="791"/>
    </location>
</feature>
<feature type="compositionally biased region" description="Acidic residues" evidence="15">
    <location>
        <begin position="1133"/>
        <end position="1150"/>
    </location>
</feature>
<evidence type="ECO:0000256" key="12">
    <source>
        <dbReference type="ARBA" id="ARBA00048679"/>
    </source>
</evidence>
<dbReference type="InterPro" id="IPR051131">
    <property type="entry name" value="NEK_Ser/Thr_kinase_NIMA"/>
</dbReference>
<feature type="region of interest" description="Disordered" evidence="15">
    <location>
        <begin position="328"/>
        <end position="348"/>
    </location>
</feature>
<feature type="binding site" evidence="13">
    <location>
        <position position="33"/>
    </location>
    <ligand>
        <name>ATP</name>
        <dbReference type="ChEBI" id="CHEBI:30616"/>
    </ligand>
</feature>
<evidence type="ECO:0000256" key="15">
    <source>
        <dbReference type="SAM" id="MobiDB-lite"/>
    </source>
</evidence>
<dbReference type="GO" id="GO:0046872">
    <property type="term" value="F:metal ion binding"/>
    <property type="evidence" value="ECO:0007669"/>
    <property type="project" value="UniProtKB-KW"/>
</dbReference>
<feature type="region of interest" description="Disordered" evidence="15">
    <location>
        <begin position="1090"/>
        <end position="1237"/>
    </location>
</feature>
<feature type="coiled-coil region" evidence="14">
    <location>
        <begin position="621"/>
        <end position="658"/>
    </location>
</feature>
<protein>
    <recommendedName>
        <fullName evidence="3">non-specific serine/threonine protein kinase</fullName>
        <ecNumber evidence="3">2.7.11.1</ecNumber>
    </recommendedName>
</protein>
<dbReference type="PANTHER" id="PTHR44899">
    <property type="entry name" value="CAMK FAMILY PROTEIN KINASE"/>
    <property type="match status" value="1"/>
</dbReference>
<dbReference type="PROSITE" id="PS50011">
    <property type="entry name" value="PROTEIN_KINASE_DOM"/>
    <property type="match status" value="1"/>
</dbReference>
<evidence type="ECO:0000256" key="9">
    <source>
        <dbReference type="ARBA" id="ARBA00022840"/>
    </source>
</evidence>
<evidence type="ECO:0000256" key="5">
    <source>
        <dbReference type="ARBA" id="ARBA00022679"/>
    </source>
</evidence>
<feature type="compositionally biased region" description="Acidic residues" evidence="15">
    <location>
        <begin position="943"/>
        <end position="953"/>
    </location>
</feature>
<feature type="compositionally biased region" description="Low complexity" evidence="15">
    <location>
        <begin position="780"/>
        <end position="791"/>
    </location>
</feature>
<comment type="catalytic activity">
    <reaction evidence="12">
        <text>L-seryl-[protein] + ATP = O-phospho-L-seryl-[protein] + ADP + H(+)</text>
        <dbReference type="Rhea" id="RHEA:17989"/>
        <dbReference type="Rhea" id="RHEA-COMP:9863"/>
        <dbReference type="Rhea" id="RHEA-COMP:11604"/>
        <dbReference type="ChEBI" id="CHEBI:15378"/>
        <dbReference type="ChEBI" id="CHEBI:29999"/>
        <dbReference type="ChEBI" id="CHEBI:30616"/>
        <dbReference type="ChEBI" id="CHEBI:83421"/>
        <dbReference type="ChEBI" id="CHEBI:456216"/>
        <dbReference type="EC" id="2.7.11.1"/>
    </reaction>
</comment>
<keyword evidence="10" id="KW-0460">Magnesium</keyword>
<evidence type="ECO:0000256" key="2">
    <source>
        <dbReference type="ARBA" id="ARBA00010886"/>
    </source>
</evidence>
<feature type="region of interest" description="Disordered" evidence="15">
    <location>
        <begin position="702"/>
        <end position="723"/>
    </location>
</feature>
<proteinExistence type="evidence at transcript level"/>
<dbReference type="SMART" id="SM00220">
    <property type="entry name" value="S_TKc"/>
    <property type="match status" value="1"/>
</dbReference>
<comment type="cofactor">
    <cofactor evidence="1">
        <name>Mg(2+)</name>
        <dbReference type="ChEBI" id="CHEBI:18420"/>
    </cofactor>
</comment>
<evidence type="ECO:0000256" key="8">
    <source>
        <dbReference type="ARBA" id="ARBA00022777"/>
    </source>
</evidence>
<evidence type="ECO:0000256" key="13">
    <source>
        <dbReference type="PROSITE-ProRule" id="PRU10141"/>
    </source>
</evidence>
<dbReference type="GO" id="GO:0005524">
    <property type="term" value="F:ATP binding"/>
    <property type="evidence" value="ECO:0007669"/>
    <property type="project" value="UniProtKB-UniRule"/>
</dbReference>
<feature type="compositionally biased region" description="Basic residues" evidence="15">
    <location>
        <begin position="279"/>
        <end position="288"/>
    </location>
</feature>